<evidence type="ECO:0000313" key="3">
    <source>
        <dbReference type="EMBL" id="MDR6377206.1"/>
    </source>
</evidence>
<feature type="region of interest" description="Disordered" evidence="1">
    <location>
        <begin position="1"/>
        <end position="21"/>
    </location>
</feature>
<sequence>MVPIARFKAETGTTTSPPGSVGELKELSEFMQGNLLGLAGQTIDRAAIGVQRAAQIVKSVHMSGLTRTMPPKRPQHYGNPNHLVDLYEFY</sequence>
<name>A0AB73IK59_9BURK</name>
<keyword evidence="4" id="KW-1185">Reference proteome</keyword>
<evidence type="ECO:0000313" key="2">
    <source>
        <dbReference type="EMBL" id="MDP9648512.1"/>
    </source>
</evidence>
<dbReference type="EMBL" id="JAVDQN010000003">
    <property type="protein sequence ID" value="MDR6377206.1"/>
    <property type="molecule type" value="Genomic_DNA"/>
</dbReference>
<feature type="compositionally biased region" description="Low complexity" evidence="1">
    <location>
        <begin position="11"/>
        <end position="20"/>
    </location>
</feature>
<evidence type="ECO:0000313" key="4">
    <source>
        <dbReference type="Proteomes" id="UP001185254"/>
    </source>
</evidence>
<evidence type="ECO:0000256" key="1">
    <source>
        <dbReference type="SAM" id="MobiDB-lite"/>
    </source>
</evidence>
<dbReference type="RefSeq" id="WP_179214181.1">
    <property type="nucleotide sequence ID" value="NZ_JAURTK010000004.1"/>
</dbReference>
<gene>
    <name evidence="3" type="ORF">J2776_003906</name>
    <name evidence="2" type="ORF">J2793_003958</name>
</gene>
<dbReference type="Proteomes" id="UP001185254">
    <property type="component" value="Unassembled WGS sequence"/>
</dbReference>
<dbReference type="Proteomes" id="UP001229486">
    <property type="component" value="Unassembled WGS sequence"/>
</dbReference>
<dbReference type="EMBL" id="JAURTK010000004">
    <property type="protein sequence ID" value="MDP9648512.1"/>
    <property type="molecule type" value="Genomic_DNA"/>
</dbReference>
<accession>A0AB73IK59</accession>
<protein>
    <submittedName>
        <fullName evidence="2">Uncharacterized protein</fullName>
    </submittedName>
</protein>
<organism evidence="2 5">
    <name type="scientific">Paraburkholderia caledonica</name>
    <dbReference type="NCBI Taxonomy" id="134536"/>
    <lineage>
        <taxon>Bacteria</taxon>
        <taxon>Pseudomonadati</taxon>
        <taxon>Pseudomonadota</taxon>
        <taxon>Betaproteobacteria</taxon>
        <taxon>Burkholderiales</taxon>
        <taxon>Burkholderiaceae</taxon>
        <taxon>Paraburkholderia</taxon>
    </lineage>
</organism>
<reference evidence="2 4" key="1">
    <citation type="submission" date="2023-07" db="EMBL/GenBank/DDBJ databases">
        <title>Sorghum-associated microbial communities from plants grown in Nebraska, USA.</title>
        <authorList>
            <person name="Schachtman D."/>
        </authorList>
    </citation>
    <scope>NUCLEOTIDE SEQUENCE</scope>
    <source>
        <strain evidence="3 4">DS1039</strain>
        <strain evidence="2">DS1061</strain>
    </source>
</reference>
<comment type="caution">
    <text evidence="2">The sequence shown here is derived from an EMBL/GenBank/DDBJ whole genome shotgun (WGS) entry which is preliminary data.</text>
</comment>
<proteinExistence type="predicted"/>
<evidence type="ECO:0000313" key="5">
    <source>
        <dbReference type="Proteomes" id="UP001229486"/>
    </source>
</evidence>
<dbReference type="AlphaFoldDB" id="A0AB73IK59"/>